<evidence type="ECO:0000313" key="13">
    <source>
        <dbReference type="EMBL" id="KAK1768761.1"/>
    </source>
</evidence>
<feature type="domain" description="Helicase C-terminal" evidence="11">
    <location>
        <begin position="403"/>
        <end position="563"/>
    </location>
</feature>
<dbReference type="InterPro" id="IPR014001">
    <property type="entry name" value="Helicase_ATP-bd"/>
</dbReference>
<reference evidence="13" key="1">
    <citation type="submission" date="2023-06" db="EMBL/GenBank/DDBJ databases">
        <title>Genome-scale phylogeny and comparative genomics of the fungal order Sordariales.</title>
        <authorList>
            <consortium name="Lawrence Berkeley National Laboratory"/>
            <person name="Hensen N."/>
            <person name="Bonometti L."/>
            <person name="Westerberg I."/>
            <person name="Brannstrom I.O."/>
            <person name="Guillou S."/>
            <person name="Cros-Aarteil S."/>
            <person name="Calhoun S."/>
            <person name="Haridas S."/>
            <person name="Kuo A."/>
            <person name="Mondo S."/>
            <person name="Pangilinan J."/>
            <person name="Riley R."/>
            <person name="Labutti K."/>
            <person name="Andreopoulos B."/>
            <person name="Lipzen A."/>
            <person name="Chen C."/>
            <person name="Yanf M."/>
            <person name="Daum C."/>
            <person name="Ng V."/>
            <person name="Clum A."/>
            <person name="Steindorff A."/>
            <person name="Ohm R."/>
            <person name="Martin F."/>
            <person name="Silar P."/>
            <person name="Natvig D."/>
            <person name="Lalanne C."/>
            <person name="Gautier V."/>
            <person name="Ament-Velasquez S.L."/>
            <person name="Kruys A."/>
            <person name="Hutchinson M.I."/>
            <person name="Powell A.J."/>
            <person name="Barry K."/>
            <person name="Miller A.N."/>
            <person name="Grigoriev I.V."/>
            <person name="Debuchy R."/>
            <person name="Gladieux P."/>
            <person name="Thoren M.H."/>
            <person name="Johannesson H."/>
        </authorList>
    </citation>
    <scope>NUCLEOTIDE SEQUENCE</scope>
    <source>
        <strain evidence="13">8032-3</strain>
    </source>
</reference>
<dbReference type="SMART" id="SM00490">
    <property type="entry name" value="HELICc"/>
    <property type="match status" value="1"/>
</dbReference>
<feature type="compositionally biased region" description="Polar residues" evidence="9">
    <location>
        <begin position="645"/>
        <end position="655"/>
    </location>
</feature>
<dbReference type="GO" id="GO:0005524">
    <property type="term" value="F:ATP binding"/>
    <property type="evidence" value="ECO:0007669"/>
    <property type="project" value="UniProtKB-KW"/>
</dbReference>
<feature type="domain" description="Helicase ATP-binding" evidence="10">
    <location>
        <begin position="179"/>
        <end position="375"/>
    </location>
</feature>
<dbReference type="RefSeq" id="XP_060284974.1">
    <property type="nucleotide sequence ID" value="XM_060424495.1"/>
</dbReference>
<evidence type="ECO:0000256" key="4">
    <source>
        <dbReference type="ARBA" id="ARBA00022806"/>
    </source>
</evidence>
<proteinExistence type="inferred from homology"/>
<dbReference type="PANTHER" id="PTHR47958">
    <property type="entry name" value="ATP-DEPENDENT RNA HELICASE DBP3"/>
    <property type="match status" value="1"/>
</dbReference>
<comment type="catalytic activity">
    <reaction evidence="6">
        <text>ATP + H2O = ADP + phosphate + H(+)</text>
        <dbReference type="Rhea" id="RHEA:13065"/>
        <dbReference type="ChEBI" id="CHEBI:15377"/>
        <dbReference type="ChEBI" id="CHEBI:15378"/>
        <dbReference type="ChEBI" id="CHEBI:30616"/>
        <dbReference type="ChEBI" id="CHEBI:43474"/>
        <dbReference type="ChEBI" id="CHEBI:456216"/>
        <dbReference type="EC" id="3.6.4.13"/>
    </reaction>
</comment>
<dbReference type="AlphaFoldDB" id="A0AAJ0FHN0"/>
<dbReference type="PROSITE" id="PS51194">
    <property type="entry name" value="HELICASE_CTER"/>
    <property type="match status" value="1"/>
</dbReference>
<dbReference type="PROSITE" id="PS00039">
    <property type="entry name" value="DEAD_ATP_HELICASE"/>
    <property type="match status" value="1"/>
</dbReference>
<dbReference type="GO" id="GO:0003724">
    <property type="term" value="F:RNA helicase activity"/>
    <property type="evidence" value="ECO:0007669"/>
    <property type="project" value="UniProtKB-EC"/>
</dbReference>
<name>A0AAJ0FHN0_9PEZI</name>
<dbReference type="InterPro" id="IPR001650">
    <property type="entry name" value="Helicase_C-like"/>
</dbReference>
<keyword evidence="5 8" id="KW-0067">ATP-binding</keyword>
<comment type="similarity">
    <text evidence="8">Belongs to the DEAD box helicase family.</text>
</comment>
<dbReference type="InterPro" id="IPR011545">
    <property type="entry name" value="DEAD/DEAH_box_helicase_dom"/>
</dbReference>
<keyword evidence="14" id="KW-1185">Reference proteome</keyword>
<keyword evidence="2 8" id="KW-0547">Nucleotide-binding</keyword>
<dbReference type="Pfam" id="PF00270">
    <property type="entry name" value="DEAD"/>
    <property type="match status" value="1"/>
</dbReference>
<evidence type="ECO:0000313" key="14">
    <source>
        <dbReference type="Proteomes" id="UP001244011"/>
    </source>
</evidence>
<dbReference type="PROSITE" id="PS51192">
    <property type="entry name" value="HELICASE_ATP_BIND_1"/>
    <property type="match status" value="1"/>
</dbReference>
<feature type="region of interest" description="Disordered" evidence="9">
    <location>
        <begin position="1"/>
        <end position="24"/>
    </location>
</feature>
<evidence type="ECO:0000256" key="6">
    <source>
        <dbReference type="ARBA" id="ARBA00047984"/>
    </source>
</evidence>
<keyword evidence="3 8" id="KW-0378">Hydrolase</keyword>
<dbReference type="Gene3D" id="3.40.50.300">
    <property type="entry name" value="P-loop containing nucleotide triphosphate hydrolases"/>
    <property type="match status" value="2"/>
</dbReference>
<dbReference type="SMART" id="SM00487">
    <property type="entry name" value="DEXDc"/>
    <property type="match status" value="1"/>
</dbReference>
<dbReference type="Proteomes" id="UP001244011">
    <property type="component" value="Unassembled WGS sequence"/>
</dbReference>
<feature type="domain" description="DEAD-box RNA helicase Q" evidence="12">
    <location>
        <begin position="148"/>
        <end position="176"/>
    </location>
</feature>
<dbReference type="GeneID" id="85307682"/>
<dbReference type="InterPro" id="IPR014014">
    <property type="entry name" value="RNA_helicase_DEAD_Q_motif"/>
</dbReference>
<feature type="region of interest" description="Disordered" evidence="9">
    <location>
        <begin position="565"/>
        <end position="655"/>
    </location>
</feature>
<dbReference type="GO" id="GO:0016787">
    <property type="term" value="F:hydrolase activity"/>
    <property type="evidence" value="ECO:0007669"/>
    <property type="project" value="UniProtKB-KW"/>
</dbReference>
<gene>
    <name evidence="13" type="ORF">QBC33DRAFT_448911</name>
</gene>
<protein>
    <recommendedName>
        <fullName evidence="1">RNA helicase</fullName>
        <ecNumber evidence="1">3.6.4.13</ecNumber>
    </recommendedName>
</protein>
<evidence type="ECO:0000259" key="10">
    <source>
        <dbReference type="PROSITE" id="PS51192"/>
    </source>
</evidence>
<evidence type="ECO:0000256" key="7">
    <source>
        <dbReference type="PROSITE-ProRule" id="PRU00552"/>
    </source>
</evidence>
<comment type="caution">
    <text evidence="13">The sequence shown here is derived from an EMBL/GenBank/DDBJ whole genome shotgun (WGS) entry which is preliminary data.</text>
</comment>
<dbReference type="InterPro" id="IPR027417">
    <property type="entry name" value="P-loop_NTPase"/>
</dbReference>
<keyword evidence="4 8" id="KW-0347">Helicase</keyword>
<dbReference type="CDD" id="cd18787">
    <property type="entry name" value="SF2_C_DEAD"/>
    <property type="match status" value="1"/>
</dbReference>
<dbReference type="Pfam" id="PF00271">
    <property type="entry name" value="Helicase_C"/>
    <property type="match status" value="1"/>
</dbReference>
<dbReference type="SUPFAM" id="SSF52540">
    <property type="entry name" value="P-loop containing nucleoside triphosphate hydrolases"/>
    <property type="match status" value="1"/>
</dbReference>
<sequence length="655" mass="70935">MSANGWGTPDVAPGGPDPIDGKAANVFDTSDMKTALPATQGGYGTADEKAALAGTNGDGGTATDAKDGTGWVDAQPYNYDTNRPDNWDGNARVYEYDGEIGEVGPEHPELEIILFGELKDRVAHGINFGKIAEIEVSQEGPVCVAPIMSFEGAGLHPVMLRNVQMCGYEVPTPIQKYCIPAIGKGHDVIAVAQTGSGKTAAYMIPILNKLMGKTKKLAAYRPCPDGLNVDLSRPVRAEPLVVIVCPSRELAVQIFNEARKFCYRTMLRPCVVYGGGPVQDQAAQLAKGCDVLVATPGRLIDFIERPHVLTLRRLRYMVIDEADEMLHSDWEEEFNKILTGGEQEEGNIKYMLFSATFPKSARDLARTHLAENHVRLRVGRAGSSHENIKQEVIYVEPPMKRQALYDLILSLDPCRVIIFVNHKRTADELDDFLFNKDLPCTSMHSDRTQKEREAAMRAFRSGNSPILIATGVSARGIDVRNVRHVVNYDLPSIDHGGIEEYTHRIGRTGRIGHRGVATSFYCDSDEPIASVLTRTLMETKQEIPDFLKAYVPEGVSLEDLKFEADSDFDDGEGDGAGGEWGDQGVAAWGGATGDENGDANGSVNGNVNGSVNGNANGHMNGNGTKEDGGAWGAQPSTDNAWGKSTEPQPSTDGAW</sequence>
<accession>A0AAJ0FHN0</accession>
<dbReference type="InterPro" id="IPR000629">
    <property type="entry name" value="RNA-helicase_DEAD-box_CS"/>
</dbReference>
<feature type="short sequence motif" description="Q motif" evidence="7">
    <location>
        <begin position="148"/>
        <end position="176"/>
    </location>
</feature>
<evidence type="ECO:0000256" key="3">
    <source>
        <dbReference type="ARBA" id="ARBA00022801"/>
    </source>
</evidence>
<organism evidence="13 14">
    <name type="scientific">Phialemonium atrogriseum</name>
    <dbReference type="NCBI Taxonomy" id="1093897"/>
    <lineage>
        <taxon>Eukaryota</taxon>
        <taxon>Fungi</taxon>
        <taxon>Dikarya</taxon>
        <taxon>Ascomycota</taxon>
        <taxon>Pezizomycotina</taxon>
        <taxon>Sordariomycetes</taxon>
        <taxon>Sordariomycetidae</taxon>
        <taxon>Cephalothecales</taxon>
        <taxon>Cephalothecaceae</taxon>
        <taxon>Phialemonium</taxon>
    </lineage>
</organism>
<feature type="region of interest" description="Disordered" evidence="9">
    <location>
        <begin position="54"/>
        <end position="83"/>
    </location>
</feature>
<feature type="compositionally biased region" description="Low complexity" evidence="9">
    <location>
        <begin position="598"/>
        <end position="623"/>
    </location>
</feature>
<evidence type="ECO:0000259" key="12">
    <source>
        <dbReference type="PROSITE" id="PS51195"/>
    </source>
</evidence>
<evidence type="ECO:0000256" key="9">
    <source>
        <dbReference type="SAM" id="MobiDB-lite"/>
    </source>
</evidence>
<evidence type="ECO:0000259" key="11">
    <source>
        <dbReference type="PROSITE" id="PS51194"/>
    </source>
</evidence>
<dbReference type="PROSITE" id="PS51195">
    <property type="entry name" value="Q_MOTIF"/>
    <property type="match status" value="1"/>
</dbReference>
<dbReference type="EMBL" id="MU839004">
    <property type="protein sequence ID" value="KAK1768761.1"/>
    <property type="molecule type" value="Genomic_DNA"/>
</dbReference>
<evidence type="ECO:0000256" key="5">
    <source>
        <dbReference type="ARBA" id="ARBA00022840"/>
    </source>
</evidence>
<evidence type="ECO:0000256" key="8">
    <source>
        <dbReference type="RuleBase" id="RU000492"/>
    </source>
</evidence>
<dbReference type="EC" id="3.6.4.13" evidence="1"/>
<evidence type="ECO:0000256" key="1">
    <source>
        <dbReference type="ARBA" id="ARBA00012552"/>
    </source>
</evidence>
<evidence type="ECO:0000256" key="2">
    <source>
        <dbReference type="ARBA" id="ARBA00022741"/>
    </source>
</evidence>
<dbReference type="GO" id="GO:0003676">
    <property type="term" value="F:nucleic acid binding"/>
    <property type="evidence" value="ECO:0007669"/>
    <property type="project" value="InterPro"/>
</dbReference>